<feature type="domain" description="Glucose-methanol-choline oxidoreductase N-terminal" evidence="4">
    <location>
        <begin position="143"/>
        <end position="166"/>
    </location>
</feature>
<protein>
    <submittedName>
        <fullName evidence="6">Glucose dehydrogenase [FAD, quinone]-like Protein</fullName>
    </submittedName>
</protein>
<comment type="similarity">
    <text evidence="1 2">Belongs to the GMC oxidoreductase family.</text>
</comment>
<dbReference type="Gene3D" id="3.50.50.60">
    <property type="entry name" value="FAD/NAD(P)-binding domain"/>
    <property type="match status" value="3"/>
</dbReference>
<dbReference type="PROSITE" id="PS00623">
    <property type="entry name" value="GMC_OXRED_1"/>
    <property type="match status" value="1"/>
</dbReference>
<name>A0A139WKG4_TRICA</name>
<proteinExistence type="inferred from homology"/>
<dbReference type="InterPro" id="IPR007867">
    <property type="entry name" value="GMC_OxRtase_C"/>
</dbReference>
<dbReference type="InParanoid" id="A0A139WKG4"/>
<evidence type="ECO:0000256" key="2">
    <source>
        <dbReference type="RuleBase" id="RU003968"/>
    </source>
</evidence>
<evidence type="ECO:0000313" key="7">
    <source>
        <dbReference type="Proteomes" id="UP000007266"/>
    </source>
</evidence>
<feature type="domain" description="Glucose-methanol-choline oxidoreductase N-terminal" evidence="5">
    <location>
        <begin position="322"/>
        <end position="336"/>
    </location>
</feature>
<dbReference type="OMA" id="YLDQWYA"/>
<dbReference type="GO" id="GO:0016614">
    <property type="term" value="F:oxidoreductase activity, acting on CH-OH group of donors"/>
    <property type="evidence" value="ECO:0007669"/>
    <property type="project" value="InterPro"/>
</dbReference>
<dbReference type="PROSITE" id="PS00624">
    <property type="entry name" value="GMC_OXRED_2"/>
    <property type="match status" value="2"/>
</dbReference>
<evidence type="ECO:0000256" key="1">
    <source>
        <dbReference type="ARBA" id="ARBA00010790"/>
    </source>
</evidence>
<sequence length="946" mass="106363">MSGKLLLVVLLTFSANSHAYYYQDKIEYYVQLITGAFRNALTTVLPTDSYQYFSGEVRRSYGSFDFVVIGAGAAGAVIANRLTEVEDWNVLVLEAGGYGNDFSDIPDMYWPIEFTDFNWGYNSTPQRTACLGLIDQECFYPRGRGVGGSTLINGLIYSRGHKTDFDHWGRLVGNDRWSYRSVLQYFKKSENFVYRDYTQPIEPEYHGTNGYWQVEHHLPRSPQLDVFLDANREMGLGVADYNANRLGASSAQLNTAFGRRMDTGKAFIRSVLKRPNLKVLTGSFVTRIVIDKFTRSAVGVEFTHGGSNYFVRAKKEVILSAGAFNTPQLLMLSGIGPGYHLQELGIEVIQDLEVGSTLRDNPTFYGVAFQTNYTEPIEPLENYIEQYFQGVGPLAIPGNNQGVGFYESSYTRGTGIPDLEFMFIPAVASTILQQRAFRLTDQTYNDVYQFQDVGSTFGVYVIVLHSKSVGTVRLRSRDPFQFPLIDANFLSDPENKDINVLYEGVQLLMQMAQTRAFRSMDATLAGGQLSACSQYEFLSREYWYCAIRQLTINVYHPLGTCPMGRDPREGAVVDSELKVFGIKKLRVADSILTGSFVTRIVIDKFTRSAVRVEFTHGGSNYFVRAKKEVILSAGAFNTPQLLMLSGIGPGYHLQDLGIEVIQDLEVGSTLRDNPTFYGVAFQTNYTEPIEPLENYIEQYFQGVGPLAIPGNNQGVGFYESSYTRGTGIPDLEFMFIPAVASTILQQRAFRLTDQTYNDVYRFQDVGSTFGVYVIVLHSKSVGTVRRRSRDPFQFPLIDANFLSDPENKDINVLYEGVQLLMQMAQTRAFRSMDATLAGGQLSACSQYEFLSREYWYCAIRQLTINVYHPLGTCPMGRDPREGAVVDSELKVFGIKKLRVADSSVFPFALAGHPTAPSVMVGEQMGDILKEKYKYNDNYYDVFHDYL</sequence>
<reference evidence="6 7" key="1">
    <citation type="journal article" date="2008" name="Nature">
        <title>The genome of the model beetle and pest Tribolium castaneum.</title>
        <authorList>
            <consortium name="Tribolium Genome Sequencing Consortium"/>
            <person name="Richards S."/>
            <person name="Gibbs R.A."/>
            <person name="Weinstock G.M."/>
            <person name="Brown S.J."/>
            <person name="Denell R."/>
            <person name="Beeman R.W."/>
            <person name="Gibbs R."/>
            <person name="Beeman R.W."/>
            <person name="Brown S.J."/>
            <person name="Bucher G."/>
            <person name="Friedrich M."/>
            <person name="Grimmelikhuijzen C.J."/>
            <person name="Klingler M."/>
            <person name="Lorenzen M."/>
            <person name="Richards S."/>
            <person name="Roth S."/>
            <person name="Schroder R."/>
            <person name="Tautz D."/>
            <person name="Zdobnov E.M."/>
            <person name="Muzny D."/>
            <person name="Gibbs R.A."/>
            <person name="Weinstock G.M."/>
            <person name="Attaway T."/>
            <person name="Bell S."/>
            <person name="Buhay C.J."/>
            <person name="Chandrabose M.N."/>
            <person name="Chavez D."/>
            <person name="Clerk-Blankenburg K.P."/>
            <person name="Cree A."/>
            <person name="Dao M."/>
            <person name="Davis C."/>
            <person name="Chacko J."/>
            <person name="Dinh H."/>
            <person name="Dugan-Rocha S."/>
            <person name="Fowler G."/>
            <person name="Garner T.T."/>
            <person name="Garnes J."/>
            <person name="Gnirke A."/>
            <person name="Hawes A."/>
            <person name="Hernandez J."/>
            <person name="Hines S."/>
            <person name="Holder M."/>
            <person name="Hume J."/>
            <person name="Jhangiani S.N."/>
            <person name="Joshi V."/>
            <person name="Khan Z.M."/>
            <person name="Jackson L."/>
            <person name="Kovar C."/>
            <person name="Kowis A."/>
            <person name="Lee S."/>
            <person name="Lewis L.R."/>
            <person name="Margolis J."/>
            <person name="Morgan M."/>
            <person name="Nazareth L.V."/>
            <person name="Nguyen N."/>
            <person name="Okwuonu G."/>
            <person name="Parker D."/>
            <person name="Richards S."/>
            <person name="Ruiz S.J."/>
            <person name="Santibanez J."/>
            <person name="Savard J."/>
            <person name="Scherer S.E."/>
            <person name="Schneider B."/>
            <person name="Sodergren E."/>
            <person name="Tautz D."/>
            <person name="Vattahil S."/>
            <person name="Villasana D."/>
            <person name="White C.S."/>
            <person name="Wright R."/>
            <person name="Park Y."/>
            <person name="Beeman R.W."/>
            <person name="Lord J."/>
            <person name="Oppert B."/>
            <person name="Lorenzen M."/>
            <person name="Brown S."/>
            <person name="Wang L."/>
            <person name="Savard J."/>
            <person name="Tautz D."/>
            <person name="Richards S."/>
            <person name="Weinstock G."/>
            <person name="Gibbs R.A."/>
            <person name="Liu Y."/>
            <person name="Worley K."/>
            <person name="Weinstock G."/>
            <person name="Elsik C.G."/>
            <person name="Reese J.T."/>
            <person name="Elhaik E."/>
            <person name="Landan G."/>
            <person name="Graur D."/>
            <person name="Arensburger P."/>
            <person name="Atkinson P."/>
            <person name="Beeman R.W."/>
            <person name="Beidler J."/>
            <person name="Brown S.J."/>
            <person name="Demuth J.P."/>
            <person name="Drury D.W."/>
            <person name="Du Y.Z."/>
            <person name="Fujiwara H."/>
            <person name="Lorenzen M."/>
            <person name="Maselli V."/>
            <person name="Osanai M."/>
            <person name="Park Y."/>
            <person name="Robertson H.M."/>
            <person name="Tu Z."/>
            <person name="Wang J.J."/>
            <person name="Wang S."/>
            <person name="Richards S."/>
            <person name="Song H."/>
            <person name="Zhang L."/>
            <person name="Sodergren E."/>
            <person name="Werner D."/>
            <person name="Stanke M."/>
            <person name="Morgenstern B."/>
            <person name="Solovyev V."/>
            <person name="Kosarev P."/>
            <person name="Brown G."/>
            <person name="Chen H.C."/>
            <person name="Ermolaeva O."/>
            <person name="Hlavina W."/>
            <person name="Kapustin Y."/>
            <person name="Kiryutin B."/>
            <person name="Kitts P."/>
            <person name="Maglott D."/>
            <person name="Pruitt K."/>
            <person name="Sapojnikov V."/>
            <person name="Souvorov A."/>
            <person name="Mackey A.J."/>
            <person name="Waterhouse R.M."/>
            <person name="Wyder S."/>
            <person name="Zdobnov E.M."/>
            <person name="Zdobnov E.M."/>
            <person name="Wyder S."/>
            <person name="Kriventseva E.V."/>
            <person name="Kadowaki T."/>
            <person name="Bork P."/>
            <person name="Aranda M."/>
            <person name="Bao R."/>
            <person name="Beermann A."/>
            <person name="Berns N."/>
            <person name="Bolognesi R."/>
            <person name="Bonneton F."/>
            <person name="Bopp D."/>
            <person name="Brown S.J."/>
            <person name="Bucher G."/>
            <person name="Butts T."/>
            <person name="Chaumot A."/>
            <person name="Denell R.E."/>
            <person name="Ferrier D.E."/>
            <person name="Friedrich M."/>
            <person name="Gordon C.M."/>
            <person name="Jindra M."/>
            <person name="Klingler M."/>
            <person name="Lan Q."/>
            <person name="Lattorff H.M."/>
            <person name="Laudet V."/>
            <person name="von Levetsow C."/>
            <person name="Liu Z."/>
            <person name="Lutz R."/>
            <person name="Lynch J.A."/>
            <person name="da Fonseca R.N."/>
            <person name="Posnien N."/>
            <person name="Reuter R."/>
            <person name="Roth S."/>
            <person name="Savard J."/>
            <person name="Schinko J.B."/>
            <person name="Schmitt C."/>
            <person name="Schoppmeier M."/>
            <person name="Schroder R."/>
            <person name="Shippy T.D."/>
            <person name="Simonnet F."/>
            <person name="Marques-Souza H."/>
            <person name="Tautz D."/>
            <person name="Tomoyasu Y."/>
            <person name="Trauner J."/>
            <person name="Van der Zee M."/>
            <person name="Vervoort M."/>
            <person name="Wittkopp N."/>
            <person name="Wimmer E.A."/>
            <person name="Yang X."/>
            <person name="Jones A.K."/>
            <person name="Sattelle D.B."/>
            <person name="Ebert P.R."/>
            <person name="Nelson D."/>
            <person name="Scott J.G."/>
            <person name="Beeman R.W."/>
            <person name="Muthukrishnan S."/>
            <person name="Kramer K.J."/>
            <person name="Arakane Y."/>
            <person name="Beeman R.W."/>
            <person name="Zhu Q."/>
            <person name="Hogenkamp D."/>
            <person name="Dixit R."/>
            <person name="Oppert B."/>
            <person name="Jiang H."/>
            <person name="Zou Z."/>
            <person name="Marshall J."/>
            <person name="Elpidina E."/>
            <person name="Vinokurov K."/>
            <person name="Oppert C."/>
            <person name="Zou Z."/>
            <person name="Evans J."/>
            <person name="Lu Z."/>
            <person name="Zhao P."/>
            <person name="Sumathipala N."/>
            <person name="Altincicek B."/>
            <person name="Vilcinskas A."/>
            <person name="Williams M."/>
            <person name="Hultmark D."/>
            <person name="Hetru C."/>
            <person name="Jiang H."/>
            <person name="Grimmelikhuijzen C.J."/>
            <person name="Hauser F."/>
            <person name="Cazzamali G."/>
            <person name="Williamson M."/>
            <person name="Park Y."/>
            <person name="Li B."/>
            <person name="Tanaka Y."/>
            <person name="Predel R."/>
            <person name="Neupert S."/>
            <person name="Schachtner J."/>
            <person name="Verleyen P."/>
            <person name="Raible F."/>
            <person name="Bork P."/>
            <person name="Friedrich M."/>
            <person name="Walden K.K."/>
            <person name="Robertson H.M."/>
            <person name="Angeli S."/>
            <person name="Foret S."/>
            <person name="Bucher G."/>
            <person name="Schuetz S."/>
            <person name="Maleszka R."/>
            <person name="Wimmer E.A."/>
            <person name="Beeman R.W."/>
            <person name="Lorenzen M."/>
            <person name="Tomoyasu Y."/>
            <person name="Miller S.C."/>
            <person name="Grossmann D."/>
            <person name="Bucher G."/>
        </authorList>
    </citation>
    <scope>NUCLEOTIDE SEQUENCE [LARGE SCALE GENOMIC DNA]</scope>
    <source>
        <strain evidence="6 7">Georgia GA2</strain>
    </source>
</reference>
<dbReference type="Pfam" id="PF00732">
    <property type="entry name" value="GMC_oxred_N"/>
    <property type="match status" value="1"/>
</dbReference>
<evidence type="ECO:0000259" key="4">
    <source>
        <dbReference type="PROSITE" id="PS00623"/>
    </source>
</evidence>
<accession>A0A139WKG4</accession>
<feature type="signal peptide" evidence="3">
    <location>
        <begin position="1"/>
        <end position="19"/>
    </location>
</feature>
<dbReference type="GO" id="GO:0016491">
    <property type="term" value="F:oxidoreductase activity"/>
    <property type="evidence" value="ECO:0000318"/>
    <property type="project" value="GO_Central"/>
</dbReference>
<dbReference type="SUPFAM" id="SSF54373">
    <property type="entry name" value="FAD-linked reductases, C-terminal domain"/>
    <property type="match status" value="2"/>
</dbReference>
<dbReference type="InterPro" id="IPR012132">
    <property type="entry name" value="GMC_OxRdtase"/>
</dbReference>
<keyword evidence="2" id="KW-0285">Flavoprotein</keyword>
<organism evidence="6 7">
    <name type="scientific">Tribolium castaneum</name>
    <name type="common">Red flour beetle</name>
    <dbReference type="NCBI Taxonomy" id="7070"/>
    <lineage>
        <taxon>Eukaryota</taxon>
        <taxon>Metazoa</taxon>
        <taxon>Ecdysozoa</taxon>
        <taxon>Arthropoda</taxon>
        <taxon>Hexapoda</taxon>
        <taxon>Insecta</taxon>
        <taxon>Pterygota</taxon>
        <taxon>Neoptera</taxon>
        <taxon>Endopterygota</taxon>
        <taxon>Coleoptera</taxon>
        <taxon>Polyphaga</taxon>
        <taxon>Cucujiformia</taxon>
        <taxon>Tenebrionidae</taxon>
        <taxon>Tenebrionidae incertae sedis</taxon>
        <taxon>Tribolium</taxon>
    </lineage>
</organism>
<feature type="domain" description="Glucose-methanol-choline oxidoreductase N-terminal" evidence="5">
    <location>
        <begin position="634"/>
        <end position="648"/>
    </location>
</feature>
<dbReference type="Gene3D" id="3.30.560.10">
    <property type="entry name" value="Glucose Oxidase, domain 3"/>
    <property type="match status" value="2"/>
</dbReference>
<evidence type="ECO:0000256" key="3">
    <source>
        <dbReference type="SAM" id="SignalP"/>
    </source>
</evidence>
<keyword evidence="2" id="KW-0274">FAD</keyword>
<evidence type="ECO:0000259" key="5">
    <source>
        <dbReference type="PROSITE" id="PS00624"/>
    </source>
</evidence>
<keyword evidence="7" id="KW-1185">Reference proteome</keyword>
<dbReference type="PANTHER" id="PTHR11552">
    <property type="entry name" value="GLUCOSE-METHANOL-CHOLINE GMC OXIDOREDUCTASE"/>
    <property type="match status" value="1"/>
</dbReference>
<dbReference type="InterPro" id="IPR000172">
    <property type="entry name" value="GMC_OxRdtase_N"/>
</dbReference>
<dbReference type="EMBL" id="KQ971327">
    <property type="protein sequence ID" value="KYB28432.1"/>
    <property type="molecule type" value="Genomic_DNA"/>
</dbReference>
<dbReference type="GO" id="GO:0050660">
    <property type="term" value="F:flavin adenine dinucleotide binding"/>
    <property type="evidence" value="ECO:0007669"/>
    <property type="project" value="InterPro"/>
</dbReference>
<dbReference type="PANTHER" id="PTHR11552:SF158">
    <property type="entry name" value="GH23626P-RELATED"/>
    <property type="match status" value="1"/>
</dbReference>
<dbReference type="eggNOG" id="KOG1238">
    <property type="taxonomic scope" value="Eukaryota"/>
</dbReference>
<dbReference type="Pfam" id="PF05199">
    <property type="entry name" value="GMC_oxred_C"/>
    <property type="match status" value="2"/>
</dbReference>
<gene>
    <name evidence="6" type="primary">AUGUSTUS-3.0.2_32565</name>
    <name evidence="6" type="ORF">TcasGA2_TC032565</name>
</gene>
<evidence type="ECO:0000313" key="6">
    <source>
        <dbReference type="EMBL" id="KYB28432.1"/>
    </source>
</evidence>
<feature type="chain" id="PRO_5007300083" evidence="3">
    <location>
        <begin position="20"/>
        <end position="946"/>
    </location>
</feature>
<keyword evidence="3" id="KW-0732">Signal</keyword>
<dbReference type="SUPFAM" id="SSF51905">
    <property type="entry name" value="FAD/NAD(P)-binding domain"/>
    <property type="match status" value="2"/>
</dbReference>
<dbReference type="AlphaFoldDB" id="A0A139WKG4"/>
<dbReference type="InterPro" id="IPR036188">
    <property type="entry name" value="FAD/NAD-bd_sf"/>
</dbReference>
<dbReference type="STRING" id="7070.A0A139WKG4"/>
<reference evidence="6 7" key="2">
    <citation type="journal article" date="2010" name="Nucleic Acids Res.">
        <title>BeetleBase in 2010: revisions to provide comprehensive genomic information for Tribolium castaneum.</title>
        <authorList>
            <person name="Kim H.S."/>
            <person name="Murphy T."/>
            <person name="Xia J."/>
            <person name="Caragea D."/>
            <person name="Park Y."/>
            <person name="Beeman R.W."/>
            <person name="Lorenzen M.D."/>
            <person name="Butcher S."/>
            <person name="Manak J.R."/>
            <person name="Brown S.J."/>
        </authorList>
    </citation>
    <scope>GENOME REANNOTATION</scope>
    <source>
        <strain evidence="6 7">Georgia GA2</strain>
    </source>
</reference>
<dbReference type="Proteomes" id="UP000007266">
    <property type="component" value="Linkage group 3"/>
</dbReference>